<keyword evidence="4 7" id="KW-0560">Oxidoreductase</keyword>
<keyword evidence="3 7" id="KW-0479">Metal-binding</keyword>
<dbReference type="InterPro" id="IPR036396">
    <property type="entry name" value="Cyt_P450_sf"/>
</dbReference>
<name>A0A285LYC3_9NOCA</name>
<proteinExistence type="inferred from homology"/>
<evidence type="ECO:0000313" key="9">
    <source>
        <dbReference type="Proteomes" id="UP000219565"/>
    </source>
</evidence>
<dbReference type="InterPro" id="IPR001128">
    <property type="entry name" value="Cyt_P450"/>
</dbReference>
<dbReference type="Gene3D" id="1.10.630.10">
    <property type="entry name" value="Cytochrome P450"/>
    <property type="match status" value="1"/>
</dbReference>
<comment type="similarity">
    <text evidence="1 7">Belongs to the cytochrome P450 family.</text>
</comment>
<dbReference type="InterPro" id="IPR002397">
    <property type="entry name" value="Cyt_P450_B"/>
</dbReference>
<reference evidence="8 9" key="1">
    <citation type="submission" date="2017-09" db="EMBL/GenBank/DDBJ databases">
        <authorList>
            <person name="Ehlers B."/>
            <person name="Leendertz F.H."/>
        </authorList>
    </citation>
    <scope>NUCLEOTIDE SEQUENCE [LARGE SCALE GENOMIC DNA]</scope>
    <source>
        <strain evidence="8 9">DSM 45537</strain>
    </source>
</reference>
<dbReference type="RefSeq" id="WP_097248163.1">
    <property type="nucleotide sequence ID" value="NZ_JAMTCV010000012.1"/>
</dbReference>
<dbReference type="PROSITE" id="PS00086">
    <property type="entry name" value="CYTOCHROME_P450"/>
    <property type="match status" value="1"/>
</dbReference>
<dbReference type="PANTHER" id="PTHR46696:SF1">
    <property type="entry name" value="CYTOCHROME P450 YJIB-RELATED"/>
    <property type="match status" value="1"/>
</dbReference>
<evidence type="ECO:0000256" key="6">
    <source>
        <dbReference type="ARBA" id="ARBA00023033"/>
    </source>
</evidence>
<dbReference type="GO" id="GO:0020037">
    <property type="term" value="F:heme binding"/>
    <property type="evidence" value="ECO:0007669"/>
    <property type="project" value="InterPro"/>
</dbReference>
<organism evidence="8 9">
    <name type="scientific">Nocardia amikacinitolerans</name>
    <dbReference type="NCBI Taxonomy" id="756689"/>
    <lineage>
        <taxon>Bacteria</taxon>
        <taxon>Bacillati</taxon>
        <taxon>Actinomycetota</taxon>
        <taxon>Actinomycetes</taxon>
        <taxon>Mycobacteriales</taxon>
        <taxon>Nocardiaceae</taxon>
        <taxon>Nocardia</taxon>
    </lineage>
</organism>
<evidence type="ECO:0000256" key="3">
    <source>
        <dbReference type="ARBA" id="ARBA00022723"/>
    </source>
</evidence>
<evidence type="ECO:0000256" key="5">
    <source>
        <dbReference type="ARBA" id="ARBA00023004"/>
    </source>
</evidence>
<dbReference type="SUPFAM" id="SSF48264">
    <property type="entry name" value="Cytochrome P450"/>
    <property type="match status" value="1"/>
</dbReference>
<dbReference type="EMBL" id="OBEG01000009">
    <property type="protein sequence ID" value="SNY89463.1"/>
    <property type="molecule type" value="Genomic_DNA"/>
</dbReference>
<keyword evidence="9" id="KW-1185">Reference proteome</keyword>
<dbReference type="OrthoDB" id="3664945at2"/>
<keyword evidence="2 7" id="KW-0349">Heme</keyword>
<keyword evidence="6 7" id="KW-0503">Monooxygenase</keyword>
<dbReference type="PANTHER" id="PTHR46696">
    <property type="entry name" value="P450, PUTATIVE (EUROFUNG)-RELATED"/>
    <property type="match status" value="1"/>
</dbReference>
<protein>
    <submittedName>
        <fullName evidence="8">Cytochrome P450</fullName>
    </submittedName>
</protein>
<evidence type="ECO:0000256" key="4">
    <source>
        <dbReference type="ARBA" id="ARBA00023002"/>
    </source>
</evidence>
<evidence type="ECO:0000313" key="8">
    <source>
        <dbReference type="EMBL" id="SNY89463.1"/>
    </source>
</evidence>
<dbReference type="GO" id="GO:0016705">
    <property type="term" value="F:oxidoreductase activity, acting on paired donors, with incorporation or reduction of molecular oxygen"/>
    <property type="evidence" value="ECO:0007669"/>
    <property type="project" value="InterPro"/>
</dbReference>
<gene>
    <name evidence="8" type="ORF">SAMN04244553_6478</name>
</gene>
<evidence type="ECO:0000256" key="1">
    <source>
        <dbReference type="ARBA" id="ARBA00010617"/>
    </source>
</evidence>
<dbReference type="PRINTS" id="PR00359">
    <property type="entry name" value="BP450"/>
</dbReference>
<accession>A0A285LYC3</accession>
<dbReference type="Pfam" id="PF00067">
    <property type="entry name" value="p450"/>
    <property type="match status" value="1"/>
</dbReference>
<dbReference type="GO" id="GO:0004497">
    <property type="term" value="F:monooxygenase activity"/>
    <property type="evidence" value="ECO:0007669"/>
    <property type="project" value="UniProtKB-KW"/>
</dbReference>
<evidence type="ECO:0000256" key="2">
    <source>
        <dbReference type="ARBA" id="ARBA00022617"/>
    </source>
</evidence>
<dbReference type="Proteomes" id="UP000219565">
    <property type="component" value="Unassembled WGS sequence"/>
</dbReference>
<evidence type="ECO:0000256" key="7">
    <source>
        <dbReference type="RuleBase" id="RU000461"/>
    </source>
</evidence>
<dbReference type="InterPro" id="IPR017972">
    <property type="entry name" value="Cyt_P450_CS"/>
</dbReference>
<dbReference type="GO" id="GO:0005506">
    <property type="term" value="F:iron ion binding"/>
    <property type="evidence" value="ECO:0007669"/>
    <property type="project" value="InterPro"/>
</dbReference>
<sequence>MTHALDAVRVDVDGIANIAPPTMIEPLPQRSTGGLPQVKLPSGHTAVHVTSYRDVHAVLTDLSFARAETNVDDGPSFLPTIMPTEMLLNLDHPGHGRLKGFVASAYSAATMTRRVPAVHRVLDDALAELRAQRARGSADLVGALLDPVTIGVNVDYLGIPTADIAYFRHLSREMQLAHDTDIDQLLADFWTLYHYLEDLIARRRELRPGLIIDLLEARDSVSPPVSDAEYAAILLGSLVGGDQNILSVITKIAYVALARPELWQYLVHNPDAIPTAVEEFLRLLPLGRISTFPRVTTREVTLSHGVLHPGDIVYADAHSANRDPEVYPDPAVIDPARDGKRHLQFGYGMHHCMGAAMARMEITEVLRRLVTELPTLELAVPEHEIPWETGVLVHRPTSLPVTW</sequence>
<dbReference type="AlphaFoldDB" id="A0A285LYC3"/>
<keyword evidence="5 7" id="KW-0408">Iron</keyword>